<dbReference type="GO" id="GO:0030170">
    <property type="term" value="F:pyridoxal phosphate binding"/>
    <property type="evidence" value="ECO:0007669"/>
    <property type="project" value="InterPro"/>
</dbReference>
<dbReference type="InterPro" id="IPR027619">
    <property type="entry name" value="C-S_lyase_PatB-like"/>
</dbReference>
<dbReference type="SUPFAM" id="SSF53383">
    <property type="entry name" value="PLP-dependent transferases"/>
    <property type="match status" value="1"/>
</dbReference>
<dbReference type="InterPro" id="IPR015421">
    <property type="entry name" value="PyrdxlP-dep_Trfase_major"/>
</dbReference>
<evidence type="ECO:0000256" key="4">
    <source>
        <dbReference type="ARBA" id="ARBA00023239"/>
    </source>
</evidence>
<dbReference type="NCBIfam" id="TIGR04350">
    <property type="entry name" value="C_S_lyase_PatB"/>
    <property type="match status" value="1"/>
</dbReference>
<dbReference type="AlphaFoldDB" id="A0A4Y1YK96"/>
<keyword evidence="4 7" id="KW-0456">Lyase</keyword>
<sequence length="397" mass="44187">MSNNPDQDFDRAIDRAGTFSVKYDGRLSMFGQAEVMPLWVADMDFAAPAAVTDALLKRATHPVYGYTQFPDSLYKSLINWLAVRHGWQIEREWIIFCPGVVPSLSTSILALSKPGEAVIVQPPVYYPFFSVVNKSGRKLLYNALRQEQAHYSMDLADLAQQAATARILLLCSPHNPVGRVWSESELEKLLAIAKQHDLIIISDEIHADLIYPGNKHHMLASLADAPESVITAVAPSKTFNIPGLNLSALIVPHPVYRAAIREQLDVMHVSAANPFSIAAFTAAYQGGTAWLASLMDYLADTCEMVRQYLQDYLPQIKLTLSQGTYLLWLDCRNLGLSDDELRQFFILEAGIGLNPGISYGKEGSGFMRMNIGTPRHHIQQALDNIRNAWVQRSTSIQ</sequence>
<protein>
    <recommendedName>
        <fullName evidence="2">cysteine-S-conjugate beta-lyase</fullName>
        <ecNumber evidence="2">4.4.1.13</ecNumber>
    </recommendedName>
</protein>
<dbReference type="PANTHER" id="PTHR43525">
    <property type="entry name" value="PROTEIN MALY"/>
    <property type="match status" value="1"/>
</dbReference>
<dbReference type="InterPro" id="IPR015422">
    <property type="entry name" value="PyrdxlP-dep_Trfase_small"/>
</dbReference>
<evidence type="ECO:0000256" key="2">
    <source>
        <dbReference type="ARBA" id="ARBA00012224"/>
    </source>
</evidence>
<name>A0A4Y1YK96_9PROT</name>
<comment type="cofactor">
    <cofactor evidence="1">
        <name>pyridoxal 5'-phosphate</name>
        <dbReference type="ChEBI" id="CHEBI:597326"/>
    </cofactor>
</comment>
<evidence type="ECO:0000256" key="3">
    <source>
        <dbReference type="ARBA" id="ARBA00022898"/>
    </source>
</evidence>
<dbReference type="Pfam" id="PF00155">
    <property type="entry name" value="Aminotran_1_2"/>
    <property type="match status" value="1"/>
</dbReference>
<evidence type="ECO:0000259" key="6">
    <source>
        <dbReference type="Pfam" id="PF00155"/>
    </source>
</evidence>
<keyword evidence="3" id="KW-0663">Pyridoxal phosphate</keyword>
<evidence type="ECO:0000256" key="1">
    <source>
        <dbReference type="ARBA" id="ARBA00001933"/>
    </source>
</evidence>
<organism evidence="7 8">
    <name type="scientific">Nitrosomonas stercoris</name>
    <dbReference type="NCBI Taxonomy" id="1444684"/>
    <lineage>
        <taxon>Bacteria</taxon>
        <taxon>Pseudomonadati</taxon>
        <taxon>Pseudomonadota</taxon>
        <taxon>Betaproteobacteria</taxon>
        <taxon>Nitrosomonadales</taxon>
        <taxon>Nitrosomonadaceae</taxon>
        <taxon>Nitrosomonas</taxon>
    </lineage>
</organism>
<dbReference type="InterPro" id="IPR051798">
    <property type="entry name" value="Class-II_PLP-Dep_Aminotrans"/>
</dbReference>
<dbReference type="EC" id="4.4.1.13" evidence="2"/>
<dbReference type="PANTHER" id="PTHR43525:SF1">
    <property type="entry name" value="PROTEIN MALY"/>
    <property type="match status" value="1"/>
</dbReference>
<evidence type="ECO:0000313" key="7">
    <source>
        <dbReference type="EMBL" id="BBL34129.1"/>
    </source>
</evidence>
<dbReference type="Gene3D" id="3.40.640.10">
    <property type="entry name" value="Type I PLP-dependent aspartate aminotransferase-like (Major domain)"/>
    <property type="match status" value="1"/>
</dbReference>
<accession>A0A4Y1YK96</accession>
<dbReference type="InterPro" id="IPR004839">
    <property type="entry name" value="Aminotransferase_I/II_large"/>
</dbReference>
<dbReference type="Proteomes" id="UP000316473">
    <property type="component" value="Chromosome"/>
</dbReference>
<keyword evidence="8" id="KW-1185">Reference proteome</keyword>
<feature type="domain" description="Aminotransferase class I/classII large" evidence="6">
    <location>
        <begin position="35"/>
        <end position="385"/>
    </location>
</feature>
<proteinExistence type="inferred from homology"/>
<gene>
    <name evidence="7" type="ORF">Nstercoris_00358</name>
</gene>
<evidence type="ECO:0000313" key="8">
    <source>
        <dbReference type="Proteomes" id="UP000316473"/>
    </source>
</evidence>
<dbReference type="CDD" id="cd00609">
    <property type="entry name" value="AAT_like"/>
    <property type="match status" value="1"/>
</dbReference>
<reference evidence="7 8" key="1">
    <citation type="submission" date="2019-06" db="EMBL/GenBank/DDBJ databases">
        <title>Nitrosomonas stercoris KYUHI-S whole genome shotgun sequence.</title>
        <authorList>
            <person name="Nakagawa T."/>
            <person name="Tsuchiya Y."/>
            <person name="Takahashi R."/>
        </authorList>
    </citation>
    <scope>NUCLEOTIDE SEQUENCE [LARGE SCALE GENOMIC DNA]</scope>
    <source>
        <strain evidence="7 8">KYUHI-S</strain>
    </source>
</reference>
<dbReference type="InterPro" id="IPR015424">
    <property type="entry name" value="PyrdxlP-dep_Trfase"/>
</dbReference>
<dbReference type="KEGG" id="nst:Nstercoris_00358"/>
<dbReference type="Gene3D" id="3.90.1150.10">
    <property type="entry name" value="Aspartate Aminotransferase, domain 1"/>
    <property type="match status" value="1"/>
</dbReference>
<comment type="similarity">
    <text evidence="5">Belongs to the class-II pyridoxal-phosphate-dependent aminotransferase family. MalY/PatB cystathionine beta-lyase subfamily.</text>
</comment>
<dbReference type="GO" id="GO:0047804">
    <property type="term" value="F:cysteine-S-conjugate beta-lyase activity"/>
    <property type="evidence" value="ECO:0007669"/>
    <property type="project" value="UniProtKB-EC"/>
</dbReference>
<evidence type="ECO:0000256" key="5">
    <source>
        <dbReference type="ARBA" id="ARBA00037974"/>
    </source>
</evidence>
<dbReference type="EMBL" id="AP019755">
    <property type="protein sequence ID" value="BBL34129.1"/>
    <property type="molecule type" value="Genomic_DNA"/>
</dbReference>